<dbReference type="Pfam" id="PF10502">
    <property type="entry name" value="Peptidase_S26"/>
    <property type="match status" value="1"/>
</dbReference>
<keyword evidence="10" id="KW-1185">Reference proteome</keyword>
<dbReference type="InterPro" id="IPR019533">
    <property type="entry name" value="Peptidase_S26"/>
</dbReference>
<comment type="caution">
    <text evidence="9">The sequence shown here is derived from an EMBL/GenBank/DDBJ whole genome shotgun (WGS) entry which is preliminary data.</text>
</comment>
<feature type="transmembrane region" description="Helical" evidence="7">
    <location>
        <begin position="7"/>
        <end position="29"/>
    </location>
</feature>
<reference evidence="10" key="1">
    <citation type="journal article" date="2019" name="Int. J. Syst. Evol. Microbiol.">
        <title>The Global Catalogue of Microorganisms (GCM) 10K type strain sequencing project: providing services to taxonomists for standard genome sequencing and annotation.</title>
        <authorList>
            <consortium name="The Broad Institute Genomics Platform"/>
            <consortium name="The Broad Institute Genome Sequencing Center for Infectious Disease"/>
            <person name="Wu L."/>
            <person name="Ma J."/>
        </authorList>
    </citation>
    <scope>NUCLEOTIDE SEQUENCE [LARGE SCALE GENOMIC DNA]</scope>
    <source>
        <strain evidence="10">CGMCC 1.12942</strain>
    </source>
</reference>
<feature type="domain" description="Peptidase S26" evidence="8">
    <location>
        <begin position="8"/>
        <end position="179"/>
    </location>
</feature>
<evidence type="ECO:0000256" key="2">
    <source>
        <dbReference type="ARBA" id="ARBA00004401"/>
    </source>
</evidence>
<dbReference type="GO" id="GO:0009003">
    <property type="term" value="F:signal peptidase activity"/>
    <property type="evidence" value="ECO:0007669"/>
    <property type="project" value="UniProtKB-EC"/>
</dbReference>
<evidence type="ECO:0000259" key="8">
    <source>
        <dbReference type="Pfam" id="PF10502"/>
    </source>
</evidence>
<keyword evidence="7" id="KW-0812">Transmembrane</keyword>
<keyword evidence="7" id="KW-0472">Membrane</keyword>
<keyword evidence="7" id="KW-1133">Transmembrane helix</keyword>
<name>A0ABW2RIY4_9BACL</name>
<comment type="similarity">
    <text evidence="3 7">Belongs to the peptidase S26 family.</text>
</comment>
<dbReference type="PROSITE" id="PS00501">
    <property type="entry name" value="SPASE_I_1"/>
    <property type="match status" value="1"/>
</dbReference>
<dbReference type="PANTHER" id="PTHR43390">
    <property type="entry name" value="SIGNAL PEPTIDASE I"/>
    <property type="match status" value="1"/>
</dbReference>
<evidence type="ECO:0000256" key="5">
    <source>
        <dbReference type="ARBA" id="ARBA00022670"/>
    </source>
</evidence>
<dbReference type="Proteomes" id="UP001596500">
    <property type="component" value="Unassembled WGS sequence"/>
</dbReference>
<dbReference type="PROSITE" id="PS00761">
    <property type="entry name" value="SPASE_I_3"/>
    <property type="match status" value="1"/>
</dbReference>
<evidence type="ECO:0000313" key="10">
    <source>
        <dbReference type="Proteomes" id="UP001596500"/>
    </source>
</evidence>
<evidence type="ECO:0000313" key="9">
    <source>
        <dbReference type="EMBL" id="MFC7440898.1"/>
    </source>
</evidence>
<dbReference type="InterPro" id="IPR019756">
    <property type="entry name" value="Pept_S26A_signal_pept_1_Ser-AS"/>
</dbReference>
<dbReference type="NCBIfam" id="TIGR02227">
    <property type="entry name" value="sigpep_I_bact"/>
    <property type="match status" value="1"/>
</dbReference>
<protein>
    <recommendedName>
        <fullName evidence="4 7">Signal peptidase I</fullName>
        <ecNumber evidence="4 7">3.4.21.89</ecNumber>
    </recommendedName>
</protein>
<dbReference type="RefSeq" id="WP_379864181.1">
    <property type="nucleotide sequence ID" value="NZ_JBHTBW010000019.1"/>
</dbReference>
<keyword evidence="6 7" id="KW-0378">Hydrolase</keyword>
<dbReference type="EC" id="3.4.21.89" evidence="4 7"/>
<evidence type="ECO:0000256" key="6">
    <source>
        <dbReference type="ARBA" id="ARBA00022801"/>
    </source>
</evidence>
<dbReference type="InterPro" id="IPR019758">
    <property type="entry name" value="Pept_S26A_signal_pept_1_CS"/>
</dbReference>
<gene>
    <name evidence="9" type="primary">lepB</name>
    <name evidence="9" type="ORF">ACFQNG_07000</name>
</gene>
<organism evidence="9 10">
    <name type="scientific">Laceyella putida</name>
    <dbReference type="NCBI Taxonomy" id="110101"/>
    <lineage>
        <taxon>Bacteria</taxon>
        <taxon>Bacillati</taxon>
        <taxon>Bacillota</taxon>
        <taxon>Bacilli</taxon>
        <taxon>Bacillales</taxon>
        <taxon>Thermoactinomycetaceae</taxon>
        <taxon>Laceyella</taxon>
    </lineage>
</organism>
<evidence type="ECO:0000256" key="4">
    <source>
        <dbReference type="ARBA" id="ARBA00013208"/>
    </source>
</evidence>
<proteinExistence type="inferred from homology"/>
<dbReference type="SUPFAM" id="SSF51306">
    <property type="entry name" value="LexA/Signal peptidase"/>
    <property type="match status" value="1"/>
</dbReference>
<accession>A0ABW2RIY4</accession>
<keyword evidence="5 7" id="KW-0645">Protease</keyword>
<dbReference type="PRINTS" id="PR00727">
    <property type="entry name" value="LEADERPTASE"/>
</dbReference>
<comment type="subcellular location">
    <subcellularLocation>
        <location evidence="2">Cell membrane</location>
        <topology evidence="2">Single-pass type II membrane protein</topology>
    </subcellularLocation>
    <subcellularLocation>
        <location evidence="7">Membrane</location>
        <topology evidence="7">Single-pass type II membrane protein</topology>
    </subcellularLocation>
</comment>
<dbReference type="PANTHER" id="PTHR43390:SF1">
    <property type="entry name" value="CHLOROPLAST PROCESSING PEPTIDASE"/>
    <property type="match status" value="1"/>
</dbReference>
<evidence type="ECO:0000256" key="7">
    <source>
        <dbReference type="RuleBase" id="RU362042"/>
    </source>
</evidence>
<dbReference type="InterPro" id="IPR036286">
    <property type="entry name" value="LexA/Signal_pep-like_sf"/>
</dbReference>
<comment type="catalytic activity">
    <reaction evidence="1 7">
        <text>Cleavage of hydrophobic, N-terminal signal or leader sequences from secreted and periplasmic proteins.</text>
        <dbReference type="EC" id="3.4.21.89"/>
    </reaction>
</comment>
<evidence type="ECO:0000256" key="1">
    <source>
        <dbReference type="ARBA" id="ARBA00000677"/>
    </source>
</evidence>
<dbReference type="CDD" id="cd06530">
    <property type="entry name" value="S26_SPase_I"/>
    <property type="match status" value="1"/>
</dbReference>
<sequence length="182" mass="20896">MKILKELFAWGSSIVFGITIALFISIFIFQPTKVLGSSMEPTLKPNHHIYVSKLPRALSYQPQIGDIVIIDSRVDRKRTWKDDFLDTPLFSVFKENRNHDVWVKRVIGVPADIITIKHNKVYRNGQLLKEDYIKEAMIDTPDAEFVVPEGQIFVMGDNRNNSRDSREIGCIPIDHVLGVKIF</sequence>
<evidence type="ECO:0000256" key="3">
    <source>
        <dbReference type="ARBA" id="ARBA00009370"/>
    </source>
</evidence>
<dbReference type="EMBL" id="JBHTBW010000019">
    <property type="protein sequence ID" value="MFC7440898.1"/>
    <property type="molecule type" value="Genomic_DNA"/>
</dbReference>
<dbReference type="Gene3D" id="2.10.109.10">
    <property type="entry name" value="Umud Fragment, subunit A"/>
    <property type="match status" value="1"/>
</dbReference>
<dbReference type="InterPro" id="IPR000223">
    <property type="entry name" value="Pept_S26A_signal_pept_1"/>
</dbReference>